<evidence type="ECO:0000259" key="1">
    <source>
        <dbReference type="Pfam" id="PF05368"/>
    </source>
</evidence>
<evidence type="ECO:0000313" key="4">
    <source>
        <dbReference type="Proteomes" id="UP000531581"/>
    </source>
</evidence>
<dbReference type="EMBL" id="JABYQV010000030">
    <property type="protein sequence ID" value="NVP33242.1"/>
    <property type="molecule type" value="Genomic_DNA"/>
</dbReference>
<dbReference type="EMBL" id="JABEOV010000009">
    <property type="protein sequence ID" value="NNG52798.1"/>
    <property type="molecule type" value="Genomic_DNA"/>
</dbReference>
<accession>A0A7Y7USE6</accession>
<dbReference type="PANTHER" id="PTHR43162:SF1">
    <property type="entry name" value="PRESTALK A DIFFERENTIATION PROTEIN A"/>
    <property type="match status" value="1"/>
</dbReference>
<protein>
    <submittedName>
        <fullName evidence="3">NmrA family NAD(P)-binding protein</fullName>
    </submittedName>
</protein>
<gene>
    <name evidence="2" type="ORF">HKX05_05495</name>
    <name evidence="3" type="ORF">HLV41_19590</name>
</gene>
<dbReference type="Proteomes" id="UP000531581">
    <property type="component" value="Unassembled WGS sequence"/>
</dbReference>
<evidence type="ECO:0000313" key="5">
    <source>
        <dbReference type="Proteomes" id="UP000557656"/>
    </source>
</evidence>
<dbReference type="AlphaFoldDB" id="A0A7Y7USE6"/>
<dbReference type="Proteomes" id="UP000557656">
    <property type="component" value="Unassembled WGS sequence"/>
</dbReference>
<dbReference type="Pfam" id="PF05368">
    <property type="entry name" value="NmrA"/>
    <property type="match status" value="1"/>
</dbReference>
<dbReference type="InterPro" id="IPR036291">
    <property type="entry name" value="NAD(P)-bd_dom_sf"/>
</dbReference>
<dbReference type="SUPFAM" id="SSF51735">
    <property type="entry name" value="NAD(P)-binding Rossmann-fold domains"/>
    <property type="match status" value="1"/>
</dbReference>
<organism evidence="3 4">
    <name type="scientific">Sphingomonas sanguinis</name>
    <dbReference type="NCBI Taxonomy" id="33051"/>
    <lineage>
        <taxon>Bacteria</taxon>
        <taxon>Pseudomonadati</taxon>
        <taxon>Pseudomonadota</taxon>
        <taxon>Alphaproteobacteria</taxon>
        <taxon>Sphingomonadales</taxon>
        <taxon>Sphingomonadaceae</taxon>
        <taxon>Sphingomonas</taxon>
    </lineage>
</organism>
<dbReference type="PANTHER" id="PTHR43162">
    <property type="match status" value="1"/>
</dbReference>
<reference evidence="4 5" key="1">
    <citation type="submission" date="2020-05" db="EMBL/GenBank/DDBJ databases">
        <title>Draft Genome Sequences of Sphingomonas sp. Isolated from the International Space Station.</title>
        <authorList>
            <person name="Bijlani S."/>
            <person name="Singh N.K."/>
            <person name="Mason C.E."/>
            <person name="Wang C.C."/>
            <person name="Venkateswaran K."/>
        </authorList>
    </citation>
    <scope>NUCLEOTIDE SEQUENCE [LARGE SCALE GENOMIC DNA]</scope>
    <source>
        <strain evidence="2 5">IIF7SW-B5</strain>
        <strain evidence="3">ISS-IIF7SWP</strain>
    </source>
</reference>
<dbReference type="Gene3D" id="3.90.25.10">
    <property type="entry name" value="UDP-galactose 4-epimerase, domain 1"/>
    <property type="match status" value="1"/>
</dbReference>
<evidence type="ECO:0000313" key="3">
    <source>
        <dbReference type="EMBL" id="NVP33242.1"/>
    </source>
</evidence>
<sequence>MPERVLVTGSTGTTGRLLANLLRGRDAEVIAATRRAELPGQVWFDWSDPASFAPALNGVDAAYVVAPTDRVDQLPVMRPFLEHAAERLPGAIVLLSAASLPPGGPMMGGAHAWLRDHAPRWAVLRPSWFMQNFTGQYLPSIVAEGRLYSATDDGRVSFIDAADIAAVAAAALLTPEAASGELVLTGPEALTYHEAASAITEVIGRPVRHCRLSVEALADRYRSFGLPGDYADLLAGMDRAIARGSEDRSTTTVEDVTGRPPTSLATFLAENRKSFTSKPS</sequence>
<dbReference type="InterPro" id="IPR051604">
    <property type="entry name" value="Ergot_Alk_Oxidoreductase"/>
</dbReference>
<feature type="domain" description="NmrA-like" evidence="1">
    <location>
        <begin position="123"/>
        <end position="238"/>
    </location>
</feature>
<name>A0A7Y7USE6_9SPHN</name>
<evidence type="ECO:0000313" key="2">
    <source>
        <dbReference type="EMBL" id="NNG52798.1"/>
    </source>
</evidence>
<comment type="caution">
    <text evidence="3">The sequence shown here is derived from an EMBL/GenBank/DDBJ whole genome shotgun (WGS) entry which is preliminary data.</text>
</comment>
<proteinExistence type="predicted"/>
<keyword evidence="5" id="KW-1185">Reference proteome</keyword>
<dbReference type="InterPro" id="IPR008030">
    <property type="entry name" value="NmrA-like"/>
</dbReference>
<dbReference type="Gene3D" id="3.40.50.720">
    <property type="entry name" value="NAD(P)-binding Rossmann-like Domain"/>
    <property type="match status" value="1"/>
</dbReference>